<dbReference type="Gene3D" id="3.40.50.970">
    <property type="match status" value="1"/>
</dbReference>
<dbReference type="SMART" id="SM00861">
    <property type="entry name" value="Transket_pyr"/>
    <property type="match status" value="1"/>
</dbReference>
<evidence type="ECO:0000313" key="5">
    <source>
        <dbReference type="EMBL" id="CAB4571549.1"/>
    </source>
</evidence>
<keyword evidence="2" id="KW-0560">Oxidoreductase</keyword>
<dbReference type="EMBL" id="CAEZTK010000061">
    <property type="protein sequence ID" value="CAB4571549.1"/>
    <property type="molecule type" value="Genomic_DNA"/>
</dbReference>
<keyword evidence="3" id="KW-0786">Thiamine pyrophosphate</keyword>
<dbReference type="Pfam" id="PF02780">
    <property type="entry name" value="Transketolase_C"/>
    <property type="match status" value="1"/>
</dbReference>
<evidence type="ECO:0000256" key="3">
    <source>
        <dbReference type="ARBA" id="ARBA00023052"/>
    </source>
</evidence>
<dbReference type="InterPro" id="IPR033248">
    <property type="entry name" value="Transketolase_C"/>
</dbReference>
<dbReference type="InterPro" id="IPR005475">
    <property type="entry name" value="Transketolase-like_Pyr-bd"/>
</dbReference>
<dbReference type="SUPFAM" id="SSF52922">
    <property type="entry name" value="TK C-terminal domain-like"/>
    <property type="match status" value="1"/>
</dbReference>
<dbReference type="PANTHER" id="PTHR43257:SF2">
    <property type="entry name" value="PYRUVATE DEHYDROGENASE E1 COMPONENT SUBUNIT BETA"/>
    <property type="match status" value="1"/>
</dbReference>
<organism evidence="5">
    <name type="scientific">freshwater metagenome</name>
    <dbReference type="NCBI Taxonomy" id="449393"/>
    <lineage>
        <taxon>unclassified sequences</taxon>
        <taxon>metagenomes</taxon>
        <taxon>ecological metagenomes</taxon>
    </lineage>
</organism>
<dbReference type="SUPFAM" id="SSF52518">
    <property type="entry name" value="Thiamin diphosphate-binding fold (THDP-binding)"/>
    <property type="match status" value="1"/>
</dbReference>
<dbReference type="InterPro" id="IPR009014">
    <property type="entry name" value="Transketo_C/PFOR_II"/>
</dbReference>
<name>A0A6J6E8F9_9ZZZZ</name>
<dbReference type="PANTHER" id="PTHR43257">
    <property type="entry name" value="PYRUVATE DEHYDROGENASE E1 COMPONENT BETA SUBUNIT"/>
    <property type="match status" value="1"/>
</dbReference>
<evidence type="ECO:0000256" key="2">
    <source>
        <dbReference type="ARBA" id="ARBA00023002"/>
    </source>
</evidence>
<dbReference type="FunFam" id="3.40.50.970:FF:000001">
    <property type="entry name" value="Pyruvate dehydrogenase E1 beta subunit"/>
    <property type="match status" value="1"/>
</dbReference>
<dbReference type="CDD" id="cd07036">
    <property type="entry name" value="TPP_PYR_E1-PDHc-beta_like"/>
    <property type="match status" value="1"/>
</dbReference>
<protein>
    <submittedName>
        <fullName evidence="5">Unannotated protein</fullName>
    </submittedName>
</protein>
<dbReference type="Gene3D" id="3.40.50.920">
    <property type="match status" value="1"/>
</dbReference>
<evidence type="ECO:0000256" key="1">
    <source>
        <dbReference type="ARBA" id="ARBA00001964"/>
    </source>
</evidence>
<dbReference type="Pfam" id="PF02779">
    <property type="entry name" value="Transket_pyr"/>
    <property type="match status" value="1"/>
</dbReference>
<comment type="cofactor">
    <cofactor evidence="1">
        <name>thiamine diphosphate</name>
        <dbReference type="ChEBI" id="CHEBI:58937"/>
    </cofactor>
</comment>
<reference evidence="5" key="1">
    <citation type="submission" date="2020-05" db="EMBL/GenBank/DDBJ databases">
        <authorList>
            <person name="Chiriac C."/>
            <person name="Salcher M."/>
            <person name="Ghai R."/>
            <person name="Kavagutti S V."/>
        </authorList>
    </citation>
    <scope>NUCLEOTIDE SEQUENCE</scope>
</reference>
<dbReference type="InterPro" id="IPR029061">
    <property type="entry name" value="THDP-binding"/>
</dbReference>
<accession>A0A6J6E8F9</accession>
<gene>
    <name evidence="5" type="ORF">UFOPK1643_00808</name>
</gene>
<dbReference type="GO" id="GO:0016491">
    <property type="term" value="F:oxidoreductase activity"/>
    <property type="evidence" value="ECO:0007669"/>
    <property type="project" value="UniProtKB-KW"/>
</dbReference>
<dbReference type="NCBIfam" id="NF006667">
    <property type="entry name" value="PRK09212.1"/>
    <property type="match status" value="1"/>
</dbReference>
<dbReference type="FunFam" id="3.40.50.920:FF:000001">
    <property type="entry name" value="Pyruvate dehydrogenase E1 beta subunit"/>
    <property type="match status" value="1"/>
</dbReference>
<sequence length="330" mass="35602">MSDRMLTMAEAVREAMSIAFDERPEVFLLGEDVGIYGGAFGVSGDMYHRYGSERVLDTPIAELGIVGAAVGAALSGMRPIVEIQFSDFTAQAMDQIANQAAKIHFMLGGALHVPMVLRTPQGSGTGAAAQHSQNLEPWFASVPGLKVVVPSNPADAKGLLKSAIRDNDPVIFMESEQMYGDKGMVPDGEYLMPIGVADIKKAGTDVTIVSFGKMMKIALKAAEELAAENINAEVIDLRTVRPIDYATVINSVKKTNRLVIVEESWPLAAIATEVAFKVQREAFDYLDAPVLRVMGGDVPLPYAPTLIEAYLPNPARVIKAVKEVMYMQKA</sequence>
<evidence type="ECO:0000259" key="4">
    <source>
        <dbReference type="SMART" id="SM00861"/>
    </source>
</evidence>
<dbReference type="AlphaFoldDB" id="A0A6J6E8F9"/>
<feature type="domain" description="Transketolase-like pyrimidine-binding" evidence="4">
    <location>
        <begin position="6"/>
        <end position="181"/>
    </location>
</feature>
<proteinExistence type="predicted"/>